<feature type="transmembrane region" description="Helical" evidence="6">
    <location>
        <begin position="167"/>
        <end position="184"/>
    </location>
</feature>
<dbReference type="PANTHER" id="PTHR47371">
    <property type="entry name" value="LIPOTEICHOIC ACID SYNTHASE"/>
    <property type="match status" value="1"/>
</dbReference>
<sequence length="638" mass="72012">MRDSISDRPASTAALLRTWLKFFLLLALMTWLLRLISGAVMVPDALWPRAWWWGLRFDLAIAAFLAGLTVIGLWLVSRSPLPVPRRGWLAPAGVVLLAAHLGDWLYWQETGRHIGYEAAELFNSLDSLLNMLVEHWPWIIGLLIATALFFTVRWVEVDKKPGQRLRPELSLLGVLLLSVLFVRSNASGIPQGPHDAMRMADASETAAALNGAYSALHGLQNTHGELRRQPLDWITAREAESNLQALYPIPRAIPEQVQVRPINLFLVFLESWSTRHMQPLEDGTPVTPNFDALAARAFADRDMIAGGMRTTEGMFAVLCSYQNPLGQTLARTPQALFDYDCLPRRLADAGWSTAYFQGSHENTSGVGAYAQSMGYALSEGKQAISRRDYPENNWGVYDHDLYQHVLRALSEMPEPVHIGINTNTTHDIQLREDFAPLVAPDSRLNIERNVLHLADHELGEFVSALEKRDWHYPWMLVLVADHTARVRRTGVERHQVPFAIYAPDLVEPGTPERIAHHRDIAPTIAEILDMPMPYTLGYSLFDESAPQIAEYYHNGTLGWFVGDDQVIEIPLARPEQARCHNWRRNPELDNPQPCRNGSDDQIRRAYSLTKSAQEHLFDNQALSLVPVEQPAEHRFTAR</sequence>
<name>A0A4V3H3Q7_9GAMM</name>
<keyword evidence="4 6" id="KW-1133">Transmembrane helix</keyword>
<dbReference type="GO" id="GO:0005886">
    <property type="term" value="C:plasma membrane"/>
    <property type="evidence" value="ECO:0007669"/>
    <property type="project" value="UniProtKB-SubCell"/>
</dbReference>
<dbReference type="CDD" id="cd16015">
    <property type="entry name" value="LTA_synthase"/>
    <property type="match status" value="1"/>
</dbReference>
<keyword evidence="2" id="KW-1003">Cell membrane</keyword>
<comment type="subcellular location">
    <subcellularLocation>
        <location evidence="1">Cell membrane</location>
        <topology evidence="1">Multi-pass membrane protein</topology>
    </subcellularLocation>
</comment>
<evidence type="ECO:0000256" key="5">
    <source>
        <dbReference type="ARBA" id="ARBA00023136"/>
    </source>
</evidence>
<reference evidence="8 9" key="1">
    <citation type="submission" date="2019-03" db="EMBL/GenBank/DDBJ databases">
        <title>Genomic Encyclopedia of Type Strains, Phase IV (KMG-IV): sequencing the most valuable type-strain genomes for metagenomic binning, comparative biology and taxonomic classification.</title>
        <authorList>
            <person name="Goeker M."/>
        </authorList>
    </citation>
    <scope>NUCLEOTIDE SEQUENCE [LARGE SCALE GENOMIC DNA]</scope>
    <source>
        <strain evidence="8 9">DSM 16326</strain>
    </source>
</reference>
<keyword evidence="3 6" id="KW-0812">Transmembrane</keyword>
<feature type="transmembrane region" description="Helical" evidence="6">
    <location>
        <begin position="54"/>
        <end position="76"/>
    </location>
</feature>
<gene>
    <name evidence="8" type="ORF">EDC23_2276</name>
</gene>
<dbReference type="InterPro" id="IPR017850">
    <property type="entry name" value="Alkaline_phosphatase_core_sf"/>
</dbReference>
<protein>
    <submittedName>
        <fullName evidence="8">Phosphoglycerol transferase MdoB-like AlkP superfamily enzyme</fullName>
    </submittedName>
</protein>
<feature type="transmembrane region" description="Helical" evidence="6">
    <location>
        <begin position="135"/>
        <end position="155"/>
    </location>
</feature>
<dbReference type="Gene3D" id="3.40.720.10">
    <property type="entry name" value="Alkaline Phosphatase, subunit A"/>
    <property type="match status" value="1"/>
</dbReference>
<dbReference type="InterPro" id="IPR050448">
    <property type="entry name" value="OpgB/LTA_synthase_biosynth"/>
</dbReference>
<evidence type="ECO:0000256" key="2">
    <source>
        <dbReference type="ARBA" id="ARBA00022475"/>
    </source>
</evidence>
<dbReference type="InterPro" id="IPR000917">
    <property type="entry name" value="Sulfatase_N"/>
</dbReference>
<dbReference type="Proteomes" id="UP000294914">
    <property type="component" value="Unassembled WGS sequence"/>
</dbReference>
<organism evidence="8 9">
    <name type="scientific">Thiohalophilus thiocyanatoxydans</name>
    <dbReference type="NCBI Taxonomy" id="381308"/>
    <lineage>
        <taxon>Bacteria</taxon>
        <taxon>Pseudomonadati</taxon>
        <taxon>Pseudomonadota</taxon>
        <taxon>Gammaproteobacteria</taxon>
        <taxon>Thiohalomonadales</taxon>
        <taxon>Thiohalophilaceae</taxon>
        <taxon>Thiohalophilus</taxon>
    </lineage>
</organism>
<evidence type="ECO:0000256" key="6">
    <source>
        <dbReference type="SAM" id="Phobius"/>
    </source>
</evidence>
<dbReference type="GO" id="GO:0016740">
    <property type="term" value="F:transferase activity"/>
    <property type="evidence" value="ECO:0007669"/>
    <property type="project" value="UniProtKB-KW"/>
</dbReference>
<keyword evidence="9" id="KW-1185">Reference proteome</keyword>
<dbReference type="OrthoDB" id="5363296at2"/>
<evidence type="ECO:0000256" key="4">
    <source>
        <dbReference type="ARBA" id="ARBA00022989"/>
    </source>
</evidence>
<evidence type="ECO:0000313" key="9">
    <source>
        <dbReference type="Proteomes" id="UP000294914"/>
    </source>
</evidence>
<feature type="domain" description="Sulfatase N-terminal" evidence="7">
    <location>
        <begin position="263"/>
        <end position="529"/>
    </location>
</feature>
<dbReference type="SUPFAM" id="SSF53649">
    <property type="entry name" value="Alkaline phosphatase-like"/>
    <property type="match status" value="1"/>
</dbReference>
<evidence type="ECO:0000313" key="8">
    <source>
        <dbReference type="EMBL" id="TDY00105.1"/>
    </source>
</evidence>
<keyword evidence="8" id="KW-0808">Transferase</keyword>
<evidence type="ECO:0000259" key="7">
    <source>
        <dbReference type="Pfam" id="PF00884"/>
    </source>
</evidence>
<proteinExistence type="predicted"/>
<accession>A0A4V3H3Q7</accession>
<dbReference type="PANTHER" id="PTHR47371:SF3">
    <property type="entry name" value="PHOSPHOGLYCEROL TRANSFERASE I"/>
    <property type="match status" value="1"/>
</dbReference>
<dbReference type="EMBL" id="SOQX01000006">
    <property type="protein sequence ID" value="TDY00105.1"/>
    <property type="molecule type" value="Genomic_DNA"/>
</dbReference>
<comment type="caution">
    <text evidence="8">The sequence shown here is derived from an EMBL/GenBank/DDBJ whole genome shotgun (WGS) entry which is preliminary data.</text>
</comment>
<dbReference type="RefSeq" id="WP_134084579.1">
    <property type="nucleotide sequence ID" value="NZ_SOQX01000006.1"/>
</dbReference>
<dbReference type="AlphaFoldDB" id="A0A4V3H3Q7"/>
<evidence type="ECO:0000256" key="1">
    <source>
        <dbReference type="ARBA" id="ARBA00004651"/>
    </source>
</evidence>
<evidence type="ECO:0000256" key="3">
    <source>
        <dbReference type="ARBA" id="ARBA00022692"/>
    </source>
</evidence>
<feature type="transmembrane region" description="Helical" evidence="6">
    <location>
        <begin position="88"/>
        <end position="107"/>
    </location>
</feature>
<keyword evidence="5 6" id="KW-0472">Membrane</keyword>
<dbReference type="Pfam" id="PF00884">
    <property type="entry name" value="Sulfatase"/>
    <property type="match status" value="1"/>
</dbReference>